<feature type="region of interest" description="Disordered" evidence="1">
    <location>
        <begin position="176"/>
        <end position="196"/>
    </location>
</feature>
<dbReference type="SUPFAM" id="SSF46785">
    <property type="entry name" value="Winged helix' DNA-binding domain"/>
    <property type="match status" value="1"/>
</dbReference>
<evidence type="ECO:0000313" key="3">
    <source>
        <dbReference type="Proteomes" id="UP000216825"/>
    </source>
</evidence>
<dbReference type="InterPro" id="IPR036388">
    <property type="entry name" value="WH-like_DNA-bd_sf"/>
</dbReference>
<keyword evidence="3" id="KW-1185">Reference proteome</keyword>
<evidence type="ECO:0000313" key="2">
    <source>
        <dbReference type="EMBL" id="QMS57712.1"/>
    </source>
</evidence>
<dbReference type="Gene3D" id="1.10.10.10">
    <property type="entry name" value="Winged helix-like DNA-binding domain superfamily/Winged helix DNA-binding domain"/>
    <property type="match status" value="1"/>
</dbReference>
<gene>
    <name evidence="2" type="ORF">CIB50_0002461</name>
</gene>
<proteinExistence type="predicted"/>
<accession>A0A7D7PUE9</accession>
<dbReference type="KEGG" id="kvr:CIB50_0002461"/>
<dbReference type="Proteomes" id="UP000216825">
    <property type="component" value="Chromosome"/>
</dbReference>
<evidence type="ECO:0008006" key="4">
    <source>
        <dbReference type="Google" id="ProtNLM"/>
    </source>
</evidence>
<dbReference type="EMBL" id="CP059343">
    <property type="protein sequence ID" value="QMS57712.1"/>
    <property type="molecule type" value="Genomic_DNA"/>
</dbReference>
<reference evidence="2" key="1">
    <citation type="submission" date="2017-08" db="EMBL/GenBank/DDBJ databases">
        <authorList>
            <person name="Minaev M."/>
            <person name="Kurbakov K.A."/>
            <person name="Solodovnikova G.I."/>
            <person name="Kuznetsova O.A."/>
            <person name="Lisitsyn A.B."/>
        </authorList>
    </citation>
    <scope>NUCLEOTIDE SEQUENCE</scope>
    <source>
        <strain evidence="2">80</strain>
    </source>
</reference>
<dbReference type="Pfam" id="PF11625">
    <property type="entry name" value="DUF3253"/>
    <property type="match status" value="1"/>
</dbReference>
<dbReference type="AlphaFoldDB" id="A0A7D7PUE9"/>
<sequence length="196" mass="21236">MSRRRDQGEASGTDAAREASGAHPEGTASSGPERTADGHHVVVNGRRWRATDPGIPETLRQELVAELMGARRAVRSEGRGARQRVQDAKVALGERGEPWWEPPTEEGLRAREQATIRALLRHRAGKTICPSDVARALGGEQWRELMDGVRETARALADVGEITVRQKGEKVDLTTARGPVRLAPGPALKGLPEPGR</sequence>
<dbReference type="InterPro" id="IPR021660">
    <property type="entry name" value="DUF3253"/>
</dbReference>
<protein>
    <recommendedName>
        <fullName evidence="4">DUF3253 domain-containing protein</fullName>
    </recommendedName>
</protein>
<name>A0A7D7PUE9_KOCVA</name>
<organism evidence="2 3">
    <name type="scientific">Kocuria varians</name>
    <name type="common">Micrococcus varians</name>
    <dbReference type="NCBI Taxonomy" id="1272"/>
    <lineage>
        <taxon>Bacteria</taxon>
        <taxon>Bacillati</taxon>
        <taxon>Actinomycetota</taxon>
        <taxon>Actinomycetes</taxon>
        <taxon>Micrococcales</taxon>
        <taxon>Micrococcaceae</taxon>
        <taxon>Kocuria</taxon>
    </lineage>
</organism>
<feature type="region of interest" description="Disordered" evidence="1">
    <location>
        <begin position="1"/>
        <end position="54"/>
    </location>
</feature>
<dbReference type="RefSeq" id="WP_094394553.1">
    <property type="nucleotide sequence ID" value="NZ_CP059343.1"/>
</dbReference>
<reference evidence="2" key="2">
    <citation type="submission" date="2020-07" db="EMBL/GenBank/DDBJ databases">
        <title>Genome of starter culture bacteria Kocuria salsicia reveals its technological properties and safety for usage in meat industry.</title>
        <authorList>
            <person name="Michael M."/>
            <person name="Konstantin K."/>
            <person name="Evgenii K."/>
            <person name="Galina S."/>
            <person name="Oksana K."/>
            <person name="Andrei L."/>
        </authorList>
    </citation>
    <scope>NUCLEOTIDE SEQUENCE [LARGE SCALE GENOMIC DNA]</scope>
    <source>
        <strain evidence="2">80</strain>
    </source>
</reference>
<evidence type="ECO:0000256" key="1">
    <source>
        <dbReference type="SAM" id="MobiDB-lite"/>
    </source>
</evidence>
<dbReference type="InterPro" id="IPR036390">
    <property type="entry name" value="WH_DNA-bd_sf"/>
</dbReference>